<feature type="compositionally biased region" description="Polar residues" evidence="1">
    <location>
        <begin position="179"/>
        <end position="188"/>
    </location>
</feature>
<feature type="region of interest" description="Disordered" evidence="1">
    <location>
        <begin position="1"/>
        <end position="46"/>
    </location>
</feature>
<dbReference type="InterPro" id="IPR053032">
    <property type="entry name" value="BAH_domain-containing"/>
</dbReference>
<feature type="domain" description="BAH" evidence="2">
    <location>
        <begin position="327"/>
        <end position="463"/>
    </location>
</feature>
<feature type="compositionally biased region" description="Low complexity" evidence="1">
    <location>
        <begin position="228"/>
        <end position="242"/>
    </location>
</feature>
<evidence type="ECO:0000313" key="4">
    <source>
        <dbReference type="Proteomes" id="UP000298663"/>
    </source>
</evidence>
<evidence type="ECO:0000256" key="1">
    <source>
        <dbReference type="SAM" id="MobiDB-lite"/>
    </source>
</evidence>
<dbReference type="EMBL" id="AZBU02000011">
    <property type="protein sequence ID" value="TKR60177.1"/>
    <property type="molecule type" value="Genomic_DNA"/>
</dbReference>
<sequence length="522" mass="59262">MMEQTWADYPQLQPIKEISSVEEDDSMDEEPPILQRFGDAGSRSPSFSVQIVETPNKALNDLVQRALNVHSRNESDSTPKIPSLESAFKPVGSLESRMEGLAPEKSQDEQPVKKAKTIFRKITKEESELLQQNLPSPQKAPIEEPMESVETKEEVVEQQKGDQERASEMTQVLMRSRRASTVANTAASKSFYEMNMRSRRKRSSHSSDVENEMSPVPKKATSPLYVNTFSSSETQSTISHSGSSERGETSHKRRGRPRRNTGLSTPKGNKRGLKDNSNGVKKPVDINQECPWAPMGDPVEMNVLYQNDQRPERRACFTKIRHKNMPEEFCSFDVISVGIESEVNGLVEKSIGIGKVSCFFYDDLGNLSINLFWYYSPQDAVFLNKKSKGPKDEEMEIPRFHDRELLASKHVDVVPVESIEGHAYVLTLPEYNRFVADCMLDDLPTYLKQKREAVCPLSTDDYPSERLLPSELTPDSPAVFLSRYAWSFQHHKILRGEQFKKYQPWGRSNNSSKLKSSSPKRT</sequence>
<dbReference type="PROSITE" id="PS51038">
    <property type="entry name" value="BAH"/>
    <property type="match status" value="1"/>
</dbReference>
<feature type="region of interest" description="Disordered" evidence="1">
    <location>
        <begin position="70"/>
        <end position="89"/>
    </location>
</feature>
<feature type="region of interest" description="Disordered" evidence="1">
    <location>
        <begin position="503"/>
        <end position="522"/>
    </location>
</feature>
<dbReference type="GO" id="GO:0031507">
    <property type="term" value="P:heterochromatin formation"/>
    <property type="evidence" value="ECO:0007669"/>
    <property type="project" value="TreeGrafter"/>
</dbReference>
<dbReference type="GO" id="GO:0005677">
    <property type="term" value="C:chromatin silencing complex"/>
    <property type="evidence" value="ECO:0007669"/>
    <property type="project" value="TreeGrafter"/>
</dbReference>
<dbReference type="AlphaFoldDB" id="A0A4U5LVL1"/>
<feature type="region of interest" description="Disordered" evidence="1">
    <location>
        <begin position="127"/>
        <end position="284"/>
    </location>
</feature>
<proteinExistence type="predicted"/>
<evidence type="ECO:0000313" key="3">
    <source>
        <dbReference type="EMBL" id="TKR60177.1"/>
    </source>
</evidence>
<feature type="compositionally biased region" description="Basic and acidic residues" evidence="1">
    <location>
        <begin position="149"/>
        <end position="167"/>
    </location>
</feature>
<dbReference type="OrthoDB" id="1922186at2759"/>
<gene>
    <name evidence="3" type="ORF">L596_027467</name>
</gene>
<feature type="compositionally biased region" description="Low complexity" evidence="1">
    <location>
        <begin position="508"/>
        <end position="522"/>
    </location>
</feature>
<dbReference type="Gene3D" id="2.30.30.490">
    <property type="match status" value="1"/>
</dbReference>
<name>A0A4U5LVL1_STECR</name>
<dbReference type="STRING" id="34508.A0A4U5LVL1"/>
<dbReference type="InterPro" id="IPR043151">
    <property type="entry name" value="BAH_sf"/>
</dbReference>
<keyword evidence="4" id="KW-1185">Reference proteome</keyword>
<reference evidence="3 4" key="1">
    <citation type="journal article" date="2015" name="Genome Biol.">
        <title>Comparative genomics of Steinernema reveals deeply conserved gene regulatory networks.</title>
        <authorList>
            <person name="Dillman A.R."/>
            <person name="Macchietto M."/>
            <person name="Porter C.F."/>
            <person name="Rogers A."/>
            <person name="Williams B."/>
            <person name="Antoshechkin I."/>
            <person name="Lee M.M."/>
            <person name="Goodwin Z."/>
            <person name="Lu X."/>
            <person name="Lewis E.E."/>
            <person name="Goodrich-Blair H."/>
            <person name="Stock S.P."/>
            <person name="Adams B.J."/>
            <person name="Sternberg P.W."/>
            <person name="Mortazavi A."/>
        </authorList>
    </citation>
    <scope>NUCLEOTIDE SEQUENCE [LARGE SCALE GENOMIC DNA]</scope>
    <source>
        <strain evidence="3 4">ALL</strain>
    </source>
</reference>
<dbReference type="PANTHER" id="PTHR46576">
    <property type="entry name" value="BROMO ADJACENT HOMOLOGY DOMAIN-CONTAINING 1 PROTEIN"/>
    <property type="match status" value="1"/>
</dbReference>
<feature type="compositionally biased region" description="Acidic residues" evidence="1">
    <location>
        <begin position="20"/>
        <end position="31"/>
    </location>
</feature>
<dbReference type="Proteomes" id="UP000298663">
    <property type="component" value="Unassembled WGS sequence"/>
</dbReference>
<evidence type="ECO:0000259" key="2">
    <source>
        <dbReference type="PROSITE" id="PS51038"/>
    </source>
</evidence>
<comment type="caution">
    <text evidence="3">The sequence shown here is derived from an EMBL/GenBank/DDBJ whole genome shotgun (WGS) entry which is preliminary data.</text>
</comment>
<dbReference type="InterPro" id="IPR001025">
    <property type="entry name" value="BAH_dom"/>
</dbReference>
<protein>
    <recommendedName>
        <fullName evidence="2">BAH domain-containing protein</fullName>
    </recommendedName>
</protein>
<dbReference type="PANTHER" id="PTHR46576:SF1">
    <property type="entry name" value="BROMO ADJACENT HOMOLOGY DOMAIN-CONTAINING 1 PROTEIN"/>
    <property type="match status" value="1"/>
</dbReference>
<dbReference type="GO" id="GO:0045892">
    <property type="term" value="P:negative regulation of DNA-templated transcription"/>
    <property type="evidence" value="ECO:0007669"/>
    <property type="project" value="TreeGrafter"/>
</dbReference>
<organism evidence="3 4">
    <name type="scientific">Steinernema carpocapsae</name>
    <name type="common">Entomopathogenic nematode</name>
    <dbReference type="NCBI Taxonomy" id="34508"/>
    <lineage>
        <taxon>Eukaryota</taxon>
        <taxon>Metazoa</taxon>
        <taxon>Ecdysozoa</taxon>
        <taxon>Nematoda</taxon>
        <taxon>Chromadorea</taxon>
        <taxon>Rhabditida</taxon>
        <taxon>Tylenchina</taxon>
        <taxon>Panagrolaimomorpha</taxon>
        <taxon>Strongyloidoidea</taxon>
        <taxon>Steinernematidae</taxon>
        <taxon>Steinernema</taxon>
    </lineage>
</organism>
<dbReference type="GO" id="GO:0000976">
    <property type="term" value="F:transcription cis-regulatory region binding"/>
    <property type="evidence" value="ECO:0007669"/>
    <property type="project" value="TreeGrafter"/>
</dbReference>
<dbReference type="GO" id="GO:0003682">
    <property type="term" value="F:chromatin binding"/>
    <property type="evidence" value="ECO:0007669"/>
    <property type="project" value="InterPro"/>
</dbReference>
<reference evidence="3 4" key="2">
    <citation type="journal article" date="2019" name="G3 (Bethesda)">
        <title>Hybrid Assembly of the Genome of the Entomopathogenic Nematode Steinernema carpocapsae Identifies the X-Chromosome.</title>
        <authorList>
            <person name="Serra L."/>
            <person name="Macchietto M."/>
            <person name="Macias-Munoz A."/>
            <person name="McGill C.J."/>
            <person name="Rodriguez I.M."/>
            <person name="Rodriguez B."/>
            <person name="Murad R."/>
            <person name="Mortazavi A."/>
        </authorList>
    </citation>
    <scope>NUCLEOTIDE SEQUENCE [LARGE SCALE GENOMIC DNA]</scope>
    <source>
        <strain evidence="3 4">ALL</strain>
    </source>
</reference>
<accession>A0A4U5LVL1</accession>